<protein>
    <submittedName>
        <fullName evidence="3">Pilin (Type 1 fimbria component protein)</fullName>
    </submittedName>
</protein>
<keyword evidence="4" id="KW-1185">Reference proteome</keyword>
<dbReference type="GO" id="GO:0007155">
    <property type="term" value="P:cell adhesion"/>
    <property type="evidence" value="ECO:0007669"/>
    <property type="project" value="InterPro"/>
</dbReference>
<dbReference type="Gene3D" id="2.60.40.1090">
    <property type="entry name" value="Fimbrial-type adhesion domain"/>
    <property type="match status" value="1"/>
</dbReference>
<evidence type="ECO:0000313" key="3">
    <source>
        <dbReference type="EMBL" id="SCC66893.1"/>
    </source>
</evidence>
<accession>A0A1C4GG27</accession>
<gene>
    <name evidence="3" type="ORF">GA0061070_10659</name>
</gene>
<feature type="chain" id="PRO_5008692450" evidence="1">
    <location>
        <begin position="24"/>
        <end position="197"/>
    </location>
</feature>
<evidence type="ECO:0000313" key="4">
    <source>
        <dbReference type="Proteomes" id="UP000198515"/>
    </source>
</evidence>
<feature type="signal peptide" evidence="1">
    <location>
        <begin position="1"/>
        <end position="23"/>
    </location>
</feature>
<dbReference type="GO" id="GO:0009289">
    <property type="term" value="C:pilus"/>
    <property type="evidence" value="ECO:0007669"/>
    <property type="project" value="InterPro"/>
</dbReference>
<dbReference type="SUPFAM" id="SSF49401">
    <property type="entry name" value="Bacterial adhesins"/>
    <property type="match status" value="1"/>
</dbReference>
<keyword evidence="1" id="KW-0732">Signal</keyword>
<name>A0A1C4GG27_9ENTR</name>
<dbReference type="InterPro" id="IPR036937">
    <property type="entry name" value="Adhesion_dom_fimbrial_sf"/>
</dbReference>
<organism evidence="3 4">
    <name type="scientific">Kosakonia oryziphila</name>
    <dbReference type="NCBI Taxonomy" id="1005667"/>
    <lineage>
        <taxon>Bacteria</taxon>
        <taxon>Pseudomonadati</taxon>
        <taxon>Pseudomonadota</taxon>
        <taxon>Gammaproteobacteria</taxon>
        <taxon>Enterobacterales</taxon>
        <taxon>Enterobacteriaceae</taxon>
        <taxon>Kosakonia</taxon>
    </lineage>
</organism>
<reference evidence="4" key="1">
    <citation type="submission" date="2016-08" db="EMBL/GenBank/DDBJ databases">
        <authorList>
            <person name="Varghese N."/>
            <person name="Submissions Spin"/>
        </authorList>
    </citation>
    <scope>NUCLEOTIDE SEQUENCE [LARGE SCALE GENOMIC DNA]</scope>
    <source>
        <strain evidence="4">REICA_142</strain>
    </source>
</reference>
<dbReference type="InterPro" id="IPR000259">
    <property type="entry name" value="Adhesion_dom_fimbrial"/>
</dbReference>
<dbReference type="EMBL" id="FMBC01000065">
    <property type="protein sequence ID" value="SCC66893.1"/>
    <property type="molecule type" value="Genomic_DNA"/>
</dbReference>
<evidence type="ECO:0000256" key="1">
    <source>
        <dbReference type="SAM" id="SignalP"/>
    </source>
</evidence>
<sequence length="197" mass="19774">MKVLFTITAAASIMAASMTSAFANGTDAHMEITGNVVPVSCNLGPGGNSPSNIFLGNATPSEFTLGSGTYSSLYTVASSKKTFQVTVNGCSGVTPTAGNTLNIRVNANGKTMNTQQTIFGGGAGQSSDAGASLATTGASAALLADGDDVVAYTYQQDDVADAANGAVVQFETMLASEFPTPTVGSINAPVTFTVAYK</sequence>
<dbReference type="Pfam" id="PF00419">
    <property type="entry name" value="Fimbrial"/>
    <property type="match status" value="1"/>
</dbReference>
<evidence type="ECO:0000259" key="2">
    <source>
        <dbReference type="Pfam" id="PF00419"/>
    </source>
</evidence>
<dbReference type="AlphaFoldDB" id="A0A1C4GG27"/>
<dbReference type="Proteomes" id="UP000198515">
    <property type="component" value="Unassembled WGS sequence"/>
</dbReference>
<proteinExistence type="predicted"/>
<feature type="domain" description="Fimbrial-type adhesion" evidence="2">
    <location>
        <begin position="31"/>
        <end position="197"/>
    </location>
</feature>
<dbReference type="InterPro" id="IPR008966">
    <property type="entry name" value="Adhesion_dom_sf"/>
</dbReference>